<dbReference type="EnsemblProtists" id="EOD22467">
    <property type="protein sequence ID" value="EOD22467"/>
    <property type="gene ID" value="EMIHUDRAFT_116744"/>
</dbReference>
<evidence type="ECO:0000313" key="3">
    <source>
        <dbReference type="EnsemblProtists" id="EOD22467"/>
    </source>
</evidence>
<dbReference type="PANTHER" id="PTHR13369">
    <property type="match status" value="1"/>
</dbReference>
<evidence type="ECO:0000259" key="2">
    <source>
        <dbReference type="Pfam" id="PF13679"/>
    </source>
</evidence>
<proteinExistence type="predicted"/>
<dbReference type="HOGENOM" id="CLU_375285_0_0_1"/>
<dbReference type="InterPro" id="IPR029063">
    <property type="entry name" value="SAM-dependent_MTases_sf"/>
</dbReference>
<name>A0A0D3JG32_EMIH1</name>
<feature type="compositionally biased region" description="Low complexity" evidence="1">
    <location>
        <begin position="350"/>
        <end position="360"/>
    </location>
</feature>
<reference evidence="3" key="2">
    <citation type="submission" date="2024-10" db="UniProtKB">
        <authorList>
            <consortium name="EnsemblProtists"/>
        </authorList>
    </citation>
    <scope>IDENTIFICATION</scope>
</reference>
<evidence type="ECO:0000313" key="4">
    <source>
        <dbReference type="Proteomes" id="UP000013827"/>
    </source>
</evidence>
<dbReference type="Pfam" id="PF13679">
    <property type="entry name" value="Methyltransf_32"/>
    <property type="match status" value="2"/>
</dbReference>
<organism evidence="3 4">
    <name type="scientific">Emiliania huxleyi (strain CCMP1516)</name>
    <dbReference type="NCBI Taxonomy" id="280463"/>
    <lineage>
        <taxon>Eukaryota</taxon>
        <taxon>Haptista</taxon>
        <taxon>Haptophyta</taxon>
        <taxon>Prymnesiophyceae</taxon>
        <taxon>Isochrysidales</taxon>
        <taxon>Noelaerhabdaceae</taxon>
        <taxon>Emiliania</taxon>
    </lineage>
</organism>
<dbReference type="InterPro" id="IPR025714">
    <property type="entry name" value="Methyltranfer_dom"/>
</dbReference>
<dbReference type="SUPFAM" id="SSF53335">
    <property type="entry name" value="S-adenosyl-L-methionine-dependent methyltransferases"/>
    <property type="match status" value="2"/>
</dbReference>
<dbReference type="KEGG" id="ehx:EMIHUDRAFT_116744"/>
<reference evidence="4" key="1">
    <citation type="journal article" date="2013" name="Nature">
        <title>Pan genome of the phytoplankton Emiliania underpins its global distribution.</title>
        <authorList>
            <person name="Read B.A."/>
            <person name="Kegel J."/>
            <person name="Klute M.J."/>
            <person name="Kuo A."/>
            <person name="Lefebvre S.C."/>
            <person name="Maumus F."/>
            <person name="Mayer C."/>
            <person name="Miller J."/>
            <person name="Monier A."/>
            <person name="Salamov A."/>
            <person name="Young J."/>
            <person name="Aguilar M."/>
            <person name="Claverie J.M."/>
            <person name="Frickenhaus S."/>
            <person name="Gonzalez K."/>
            <person name="Herman E.K."/>
            <person name="Lin Y.C."/>
            <person name="Napier J."/>
            <person name="Ogata H."/>
            <person name="Sarno A.F."/>
            <person name="Shmutz J."/>
            <person name="Schroeder D."/>
            <person name="de Vargas C."/>
            <person name="Verret F."/>
            <person name="von Dassow P."/>
            <person name="Valentin K."/>
            <person name="Van de Peer Y."/>
            <person name="Wheeler G."/>
            <person name="Dacks J.B."/>
            <person name="Delwiche C.F."/>
            <person name="Dyhrman S.T."/>
            <person name="Glockner G."/>
            <person name="John U."/>
            <person name="Richards T."/>
            <person name="Worden A.Z."/>
            <person name="Zhang X."/>
            <person name="Grigoriev I.V."/>
            <person name="Allen A.E."/>
            <person name="Bidle K."/>
            <person name="Borodovsky M."/>
            <person name="Bowler C."/>
            <person name="Brownlee C."/>
            <person name="Cock J.M."/>
            <person name="Elias M."/>
            <person name="Gladyshev V.N."/>
            <person name="Groth M."/>
            <person name="Guda C."/>
            <person name="Hadaegh A."/>
            <person name="Iglesias-Rodriguez M.D."/>
            <person name="Jenkins J."/>
            <person name="Jones B.M."/>
            <person name="Lawson T."/>
            <person name="Leese F."/>
            <person name="Lindquist E."/>
            <person name="Lobanov A."/>
            <person name="Lomsadze A."/>
            <person name="Malik S.B."/>
            <person name="Marsh M.E."/>
            <person name="Mackinder L."/>
            <person name="Mock T."/>
            <person name="Mueller-Roeber B."/>
            <person name="Pagarete A."/>
            <person name="Parker M."/>
            <person name="Probert I."/>
            <person name="Quesneville H."/>
            <person name="Raines C."/>
            <person name="Rensing S.A."/>
            <person name="Riano-Pachon D.M."/>
            <person name="Richier S."/>
            <person name="Rokitta S."/>
            <person name="Shiraiwa Y."/>
            <person name="Soanes D.M."/>
            <person name="van der Giezen M."/>
            <person name="Wahlund T.M."/>
            <person name="Williams B."/>
            <person name="Wilson W."/>
            <person name="Wolfe G."/>
            <person name="Wurch L.L."/>
        </authorList>
    </citation>
    <scope>NUCLEOTIDE SEQUENCE</scope>
</reference>
<dbReference type="AlphaFoldDB" id="A0A0D3JG32"/>
<dbReference type="Proteomes" id="UP000013827">
    <property type="component" value="Unassembled WGS sequence"/>
</dbReference>
<feature type="region of interest" description="Disordered" evidence="1">
    <location>
        <begin position="345"/>
        <end position="366"/>
    </location>
</feature>
<feature type="domain" description="Methyltransferase" evidence="2">
    <location>
        <begin position="553"/>
        <end position="678"/>
    </location>
</feature>
<dbReference type="GeneID" id="17268012"/>
<accession>A0A0D3JG32</accession>
<keyword evidence="4" id="KW-1185">Reference proteome</keyword>
<protein>
    <recommendedName>
        <fullName evidence="2">Methyltransferase domain-containing protein</fullName>
    </recommendedName>
</protein>
<feature type="domain" description="Methyltransferase" evidence="2">
    <location>
        <begin position="78"/>
        <end position="232"/>
    </location>
</feature>
<dbReference type="PANTHER" id="PTHR13369:SF0">
    <property type="entry name" value="GLUTATHIONE S-TRANSFERASE C-TERMINAL DOMAIN-CONTAINING PROTEIN"/>
    <property type="match status" value="1"/>
</dbReference>
<dbReference type="GO" id="GO:0005737">
    <property type="term" value="C:cytoplasm"/>
    <property type="evidence" value="ECO:0007669"/>
    <property type="project" value="TreeGrafter"/>
</dbReference>
<dbReference type="Gene3D" id="3.40.50.150">
    <property type="entry name" value="Vaccinia Virus protein VP39"/>
    <property type="match status" value="1"/>
</dbReference>
<sequence length="740" mass="79764">MRPPARATAPRLLSSVAVPAPGEFAFLAWLEGELAEAPGSDVYSDVYADAVASVGRWRRRYRGNQALWRRLLRPERLVKEIVETAPVIAAVRDYVAAEPRRVTIVDLCCGKGYLSMLLAEMLPTDRVRGCVLVDNAWPRHDVAVQDKHINPEHLWGRYADAWPVPLCTSKIDLKKRCSLKALGERWLSAEEGEEDGGVLLLGVHLCGTLSLRAVELFNSHPRCTFLALKPCCLPPPVHARRGDFFEIGRHRFAAADVAAAGGFQAGGVWRGPPRSHLAARFERWTGHLLQGIESGQGGASAVEERRVQVRGGFQNAFIFAERGARTPRLWDGLAARRAGGVTRLRGGALAPSRPTARRAAPPAPWQYSAREARAEATIDGVPAGQLLCWQHVKGVACACGGSRAHLFQGHCGTAIAAALGVGRGCRTGRCRKPHPADALGDLIAHAESASGRRALLGTVAAPSLRADIDKGSRSVQTSRSVQACRHNAARRCSLPPEAALDALRRRQGESSHLAALLAAPWLEEAIADDRVRRLFARDSRSVRKDCSEAWAAAERVRTLLRSLGMPADGEGAALLDVCSGKGMTALVLSFEFPRARVHMLDANGEMELSHVRARPNLDFVQCDLFSRDAAAALAACRADAAACVAVGMHLCGALSPRLLTLAARSPAVDAVVVCPCCLKGSLKERVRAEARRDGREHYAVLVDTLASLARDECGDRGGRVSVEWDGEMLSPRNALVSLCA</sequence>
<dbReference type="PaxDb" id="2903-EOD22467"/>
<evidence type="ECO:0000256" key="1">
    <source>
        <dbReference type="SAM" id="MobiDB-lite"/>
    </source>
</evidence>
<dbReference type="RefSeq" id="XP_005774896.1">
    <property type="nucleotide sequence ID" value="XM_005774839.1"/>
</dbReference>
<dbReference type="eggNOG" id="ENOG502RZJ8">
    <property type="taxonomic scope" value="Eukaryota"/>
</dbReference>